<protein>
    <submittedName>
        <fullName evidence="5">SARP family transcriptional regulator</fullName>
    </submittedName>
</protein>
<comment type="similarity">
    <text evidence="1">Belongs to the AfsR/DnrI/RedD regulatory family.</text>
</comment>
<evidence type="ECO:0000256" key="2">
    <source>
        <dbReference type="ARBA" id="ARBA00023125"/>
    </source>
</evidence>
<dbReference type="Gene3D" id="1.25.40.10">
    <property type="entry name" value="Tetratricopeptide repeat domain"/>
    <property type="match status" value="1"/>
</dbReference>
<evidence type="ECO:0000256" key="3">
    <source>
        <dbReference type="PROSITE-ProRule" id="PRU01091"/>
    </source>
</evidence>
<evidence type="ECO:0000259" key="4">
    <source>
        <dbReference type="PROSITE" id="PS51755"/>
    </source>
</evidence>
<dbReference type="GO" id="GO:0000160">
    <property type="term" value="P:phosphorelay signal transduction system"/>
    <property type="evidence" value="ECO:0007669"/>
    <property type="project" value="InterPro"/>
</dbReference>
<dbReference type="SMART" id="SM00862">
    <property type="entry name" value="Trans_reg_C"/>
    <property type="match status" value="1"/>
</dbReference>
<gene>
    <name evidence="5" type="ORF">BU204_26120</name>
</gene>
<dbReference type="Gene3D" id="3.40.50.300">
    <property type="entry name" value="P-loop containing nucleotide triphosphate hydrolases"/>
    <property type="match status" value="1"/>
</dbReference>
<keyword evidence="6" id="KW-1185">Reference proteome</keyword>
<dbReference type="AlphaFoldDB" id="A0A1Q8CJT9"/>
<feature type="DNA-binding region" description="OmpR/PhoB-type" evidence="3">
    <location>
        <begin position="1"/>
        <end position="92"/>
    </location>
</feature>
<dbReference type="InterPro" id="IPR011990">
    <property type="entry name" value="TPR-like_helical_dom_sf"/>
</dbReference>
<dbReference type="GO" id="GO:0006355">
    <property type="term" value="P:regulation of DNA-templated transcription"/>
    <property type="evidence" value="ECO:0007669"/>
    <property type="project" value="InterPro"/>
</dbReference>
<dbReference type="InterPro" id="IPR001867">
    <property type="entry name" value="OmpR/PhoB-type_DNA-bd"/>
</dbReference>
<dbReference type="OrthoDB" id="9812579at2"/>
<dbReference type="InterPro" id="IPR002182">
    <property type="entry name" value="NB-ARC"/>
</dbReference>
<dbReference type="SUPFAM" id="SSF48452">
    <property type="entry name" value="TPR-like"/>
    <property type="match status" value="1"/>
</dbReference>
<dbReference type="InterPro" id="IPR036388">
    <property type="entry name" value="WH-like_DNA-bd_sf"/>
</dbReference>
<evidence type="ECO:0000313" key="5">
    <source>
        <dbReference type="EMBL" id="OLF14626.1"/>
    </source>
</evidence>
<dbReference type="CDD" id="cd15831">
    <property type="entry name" value="BTAD"/>
    <property type="match status" value="1"/>
</dbReference>
<organism evidence="5 6">
    <name type="scientific">Actinophytocola xanthii</name>
    <dbReference type="NCBI Taxonomy" id="1912961"/>
    <lineage>
        <taxon>Bacteria</taxon>
        <taxon>Bacillati</taxon>
        <taxon>Actinomycetota</taxon>
        <taxon>Actinomycetes</taxon>
        <taxon>Pseudonocardiales</taxon>
        <taxon>Pseudonocardiaceae</taxon>
    </lineage>
</organism>
<dbReference type="Gene3D" id="1.10.10.10">
    <property type="entry name" value="Winged helix-like DNA-binding domain superfamily/Winged helix DNA-binding domain"/>
    <property type="match status" value="1"/>
</dbReference>
<name>A0A1Q8CJT9_9PSEU</name>
<dbReference type="PANTHER" id="PTHR47691">
    <property type="entry name" value="REGULATOR-RELATED"/>
    <property type="match status" value="1"/>
</dbReference>
<evidence type="ECO:0000256" key="1">
    <source>
        <dbReference type="ARBA" id="ARBA00005820"/>
    </source>
</evidence>
<dbReference type="Pfam" id="PF03704">
    <property type="entry name" value="BTAD"/>
    <property type="match status" value="1"/>
</dbReference>
<dbReference type="InterPro" id="IPR016032">
    <property type="entry name" value="Sig_transdc_resp-reg_C-effctor"/>
</dbReference>
<keyword evidence="2 3" id="KW-0238">DNA-binding</keyword>
<dbReference type="SMART" id="SM01043">
    <property type="entry name" value="BTAD"/>
    <property type="match status" value="1"/>
</dbReference>
<dbReference type="Pfam" id="PF00486">
    <property type="entry name" value="Trans_reg_C"/>
    <property type="match status" value="1"/>
</dbReference>
<dbReference type="InterPro" id="IPR005158">
    <property type="entry name" value="BTAD"/>
</dbReference>
<dbReference type="EMBL" id="MSIE01000052">
    <property type="protein sequence ID" value="OLF14626.1"/>
    <property type="molecule type" value="Genomic_DNA"/>
</dbReference>
<sequence>MEFAVLGPLAMTHAGVSVPLTGGRRRRLLAALLVNANAVVPADRLIDILWGADAPDTAPRNLHNQVWRLRAALEDSGGAALVTEPPGYLLRVEPSAIDAVRFEAALSDAAAERLARPERAVERLTTALQLWRGPAYAEFADEEFCRYEAIRLAELRLVAVEERFAAGMDLGRYAELVGELDAFAVEHPLRERATELLMTALHRSGRQADATEVYLRFRRHLVEHLGVEPSPALRRHHEHLLRADPVPPAASWPAGATREQVGNLRSELSELVGRAADVEAARRTLARARVVTLTGTGGVGKTRLATGVAAALRADFPHGVWVCELAAVRDGWLVPDVLATTLGVRESRGADVTDGLVDFLRSRRALLVVDNCEHVLDAAAGLVTALARGCPELTVLVTSREPLGIEGEHVLPVRPLAVPPPAAGQDPALVARIPSVELFTDRARAALPTFALGEHNVAAVVEICRGLDGLPLAIELAATRLRSMSLDEIGDRLERRLEFLHSPRRTREARHSTLGAVVAWSYDLLSPREQAVFDALSVLVGSFTLDDAVAVAADEELGPAEVVDVVTDLVHKSMLVADTDRAPTRYTVLETLRIFGRERLTRTGRLEALLGRHTALCLAVAEGSASGLVGPDEAAWAERVTGLLDDLRGAHTRALAAEPEIAVRLSAALLRFTSTHGPSELYGWADRAVGAASGSPGPRLAAALAVAAAGAARSGDLVAATDLARRGLDAVPVRDDPARRFPLWVLARVASFEDRLADAAHLYAVVAELAGRAGDDQCAAYVTASGALQHAYLGATAHAVSVARRAKKLAMATRNPTAIAWADCVLGVALRDSDPERALAILERANEVGRACGNAYIPGAALSASAAVTTRHDDPYRAARLVLETIGYWSRQNHRVQRWGVLRTAVILLTRFGDDVAAATLHGAVTASGAAVRPTGVDAELLEAAVAGIAERLGTERFAAATAHGAALPEEDVVALARVAVDRAPAGRLHVVRPLRQPLPRSLPG</sequence>
<dbReference type="Proteomes" id="UP000185596">
    <property type="component" value="Unassembled WGS sequence"/>
</dbReference>
<dbReference type="PRINTS" id="PR00364">
    <property type="entry name" value="DISEASERSIST"/>
</dbReference>
<dbReference type="GO" id="GO:0003677">
    <property type="term" value="F:DNA binding"/>
    <property type="evidence" value="ECO:0007669"/>
    <property type="project" value="UniProtKB-UniRule"/>
</dbReference>
<dbReference type="SUPFAM" id="SSF52540">
    <property type="entry name" value="P-loop containing nucleoside triphosphate hydrolases"/>
    <property type="match status" value="1"/>
</dbReference>
<reference evidence="5 6" key="1">
    <citation type="submission" date="2016-12" db="EMBL/GenBank/DDBJ databases">
        <title>The draft genome sequence of Actinophytocola sp. 11-183.</title>
        <authorList>
            <person name="Wang W."/>
            <person name="Yuan L."/>
        </authorList>
    </citation>
    <scope>NUCLEOTIDE SEQUENCE [LARGE SCALE GENOMIC DNA]</scope>
    <source>
        <strain evidence="5 6">11-183</strain>
    </source>
</reference>
<dbReference type="STRING" id="1912961.BU204_26120"/>
<dbReference type="PANTHER" id="PTHR47691:SF3">
    <property type="entry name" value="HTH-TYPE TRANSCRIPTIONAL REGULATOR RV0890C-RELATED"/>
    <property type="match status" value="1"/>
</dbReference>
<dbReference type="SUPFAM" id="SSF46894">
    <property type="entry name" value="C-terminal effector domain of the bipartite response regulators"/>
    <property type="match status" value="1"/>
</dbReference>
<dbReference type="Pfam" id="PF00931">
    <property type="entry name" value="NB-ARC"/>
    <property type="match status" value="1"/>
</dbReference>
<proteinExistence type="inferred from homology"/>
<feature type="domain" description="OmpR/PhoB-type" evidence="4">
    <location>
        <begin position="1"/>
        <end position="92"/>
    </location>
</feature>
<comment type="caution">
    <text evidence="5">The sequence shown here is derived from an EMBL/GenBank/DDBJ whole genome shotgun (WGS) entry which is preliminary data.</text>
</comment>
<evidence type="ECO:0000313" key="6">
    <source>
        <dbReference type="Proteomes" id="UP000185596"/>
    </source>
</evidence>
<dbReference type="PROSITE" id="PS51755">
    <property type="entry name" value="OMPR_PHOB"/>
    <property type="match status" value="1"/>
</dbReference>
<dbReference type="InterPro" id="IPR027417">
    <property type="entry name" value="P-loop_NTPase"/>
</dbReference>
<accession>A0A1Q8CJT9</accession>